<dbReference type="PANTHER" id="PTHR12755">
    <property type="entry name" value="CLEAVAGE/POLYADENYLATION FACTOR IA SUBUNIT CLP1P"/>
    <property type="match status" value="1"/>
</dbReference>
<comment type="caution">
    <text evidence="9">The sequence shown here is derived from an EMBL/GenBank/DDBJ whole genome shotgun (WGS) entry which is preliminary data.</text>
</comment>
<dbReference type="Proteomes" id="UP000727407">
    <property type="component" value="Unassembled WGS sequence"/>
</dbReference>
<dbReference type="InterPro" id="IPR027417">
    <property type="entry name" value="P-loop_NTPase"/>
</dbReference>
<name>A0A8J4TW04_CLAMG</name>
<dbReference type="Gene3D" id="3.40.50.300">
    <property type="entry name" value="P-loop containing nucleotide triphosphate hydrolases"/>
    <property type="match status" value="1"/>
</dbReference>
<dbReference type="InterPro" id="IPR038239">
    <property type="entry name" value="Clp1_N_sf"/>
</dbReference>
<keyword evidence="3" id="KW-0547">Nucleotide-binding</keyword>
<keyword evidence="5" id="KW-0539">Nucleus</keyword>
<comment type="subcellular location">
    <subcellularLocation>
        <location evidence="1">Nucleus</location>
    </subcellularLocation>
</comment>
<dbReference type="InterPro" id="IPR032319">
    <property type="entry name" value="CLP1_P"/>
</dbReference>
<protein>
    <submittedName>
        <fullName evidence="9">Polyribonucleotide 5'-hydroxyl-kinase Clp1</fullName>
    </submittedName>
</protein>
<sequence>MSTDAPEKAGDEVVSSGGSTGGGGGSRFDLEKETELRFEVEAGERVQLELLTGLAEVFGSELNRNKKYTFGPGSKIAVFTWQGCSLCLSGKTEVAYVSKDTPMLLYLNTHAALEQMRRQAERDNERGPRVMVVGPTDVGKSTVCRLLLNYAVRLGRRPTLVELDVGQSSVSVPGTMSALYIERPADVEEGFSVQAPLVFHFGSTTPGTNIKLYNK</sequence>
<evidence type="ECO:0000256" key="4">
    <source>
        <dbReference type="ARBA" id="ARBA00022840"/>
    </source>
</evidence>
<evidence type="ECO:0000313" key="10">
    <source>
        <dbReference type="Proteomes" id="UP000727407"/>
    </source>
</evidence>
<dbReference type="OrthoDB" id="258143at2759"/>
<evidence type="ECO:0000256" key="1">
    <source>
        <dbReference type="ARBA" id="ARBA00004123"/>
    </source>
</evidence>
<dbReference type="FunFam" id="2.60.120.1030:FF:000001">
    <property type="entry name" value="Protein CLP1 homolog 5"/>
    <property type="match status" value="1"/>
</dbReference>
<dbReference type="Pfam" id="PF16575">
    <property type="entry name" value="CLP1_P"/>
    <property type="match status" value="1"/>
</dbReference>
<feature type="domain" description="Clp1 P-loop" evidence="8">
    <location>
        <begin position="134"/>
        <end position="214"/>
    </location>
</feature>
<dbReference type="Gene3D" id="2.60.120.1030">
    <property type="entry name" value="Clp1, DNA binding domain"/>
    <property type="match status" value="1"/>
</dbReference>
<dbReference type="EMBL" id="QNUK01000050">
    <property type="protein sequence ID" value="KAF5904946.1"/>
    <property type="molecule type" value="Genomic_DNA"/>
</dbReference>
<feature type="compositionally biased region" description="Basic and acidic residues" evidence="6">
    <location>
        <begin position="1"/>
        <end position="11"/>
    </location>
</feature>
<dbReference type="InterPro" id="IPR032324">
    <property type="entry name" value="Clp1_N"/>
</dbReference>
<dbReference type="GO" id="GO:0005524">
    <property type="term" value="F:ATP binding"/>
    <property type="evidence" value="ECO:0007669"/>
    <property type="project" value="UniProtKB-KW"/>
</dbReference>
<dbReference type="AlphaFoldDB" id="A0A8J4TW04"/>
<evidence type="ECO:0000259" key="8">
    <source>
        <dbReference type="Pfam" id="PF16575"/>
    </source>
</evidence>
<dbReference type="GO" id="GO:0006388">
    <property type="term" value="P:tRNA splicing, via endonucleolytic cleavage and ligation"/>
    <property type="evidence" value="ECO:0007669"/>
    <property type="project" value="TreeGrafter"/>
</dbReference>
<evidence type="ECO:0000313" key="9">
    <source>
        <dbReference type="EMBL" id="KAF5904946.1"/>
    </source>
</evidence>
<feature type="non-terminal residue" evidence="9">
    <location>
        <position position="215"/>
    </location>
</feature>
<feature type="domain" description="Clp1 N-terminal" evidence="7">
    <location>
        <begin position="30"/>
        <end position="120"/>
    </location>
</feature>
<evidence type="ECO:0000259" key="7">
    <source>
        <dbReference type="Pfam" id="PF16573"/>
    </source>
</evidence>
<dbReference type="SUPFAM" id="SSF52540">
    <property type="entry name" value="P-loop containing nucleoside triphosphate hydrolases"/>
    <property type="match status" value="1"/>
</dbReference>
<dbReference type="GO" id="GO:0051731">
    <property type="term" value="F:polynucleotide 5'-hydroxyl-kinase activity"/>
    <property type="evidence" value="ECO:0007669"/>
    <property type="project" value="InterPro"/>
</dbReference>
<dbReference type="GO" id="GO:0005634">
    <property type="term" value="C:nucleus"/>
    <property type="evidence" value="ECO:0007669"/>
    <property type="project" value="UniProtKB-SubCell"/>
</dbReference>
<gene>
    <name evidence="9" type="primary">clp1</name>
    <name evidence="9" type="ORF">DAT39_005328</name>
</gene>
<accession>A0A8J4TW04</accession>
<evidence type="ECO:0000256" key="6">
    <source>
        <dbReference type="SAM" id="MobiDB-lite"/>
    </source>
</evidence>
<evidence type="ECO:0000256" key="3">
    <source>
        <dbReference type="ARBA" id="ARBA00022741"/>
    </source>
</evidence>
<dbReference type="InterPro" id="IPR045116">
    <property type="entry name" value="Clp1/Grc3"/>
</dbReference>
<evidence type="ECO:0000256" key="2">
    <source>
        <dbReference type="ARBA" id="ARBA00022664"/>
    </source>
</evidence>
<keyword evidence="10" id="KW-1185">Reference proteome</keyword>
<organism evidence="9 10">
    <name type="scientific">Clarias magur</name>
    <name type="common">Asian catfish</name>
    <name type="synonym">Macropteronotus magur</name>
    <dbReference type="NCBI Taxonomy" id="1594786"/>
    <lineage>
        <taxon>Eukaryota</taxon>
        <taxon>Metazoa</taxon>
        <taxon>Chordata</taxon>
        <taxon>Craniata</taxon>
        <taxon>Vertebrata</taxon>
        <taxon>Euteleostomi</taxon>
        <taxon>Actinopterygii</taxon>
        <taxon>Neopterygii</taxon>
        <taxon>Teleostei</taxon>
        <taxon>Ostariophysi</taxon>
        <taxon>Siluriformes</taxon>
        <taxon>Clariidae</taxon>
        <taxon>Clarias</taxon>
    </lineage>
</organism>
<dbReference type="Pfam" id="PF16573">
    <property type="entry name" value="CLP1_N"/>
    <property type="match status" value="1"/>
</dbReference>
<feature type="region of interest" description="Disordered" evidence="6">
    <location>
        <begin position="1"/>
        <end position="28"/>
    </location>
</feature>
<dbReference type="GO" id="GO:0006397">
    <property type="term" value="P:mRNA processing"/>
    <property type="evidence" value="ECO:0007669"/>
    <property type="project" value="UniProtKB-KW"/>
</dbReference>
<keyword evidence="4" id="KW-0067">ATP-binding</keyword>
<reference evidence="9" key="1">
    <citation type="submission" date="2020-07" db="EMBL/GenBank/DDBJ databases">
        <title>Clarias magur genome sequencing, assembly and annotation.</title>
        <authorList>
            <person name="Kushwaha B."/>
            <person name="Kumar R."/>
            <person name="Das P."/>
            <person name="Joshi C.G."/>
            <person name="Kumar D."/>
            <person name="Nagpure N.S."/>
            <person name="Pandey M."/>
            <person name="Agarwal S."/>
            <person name="Srivastava S."/>
            <person name="Singh M."/>
            <person name="Sahoo L."/>
            <person name="Jayasankar P."/>
            <person name="Meher P.K."/>
            <person name="Koringa P.G."/>
            <person name="Iquebal M.A."/>
            <person name="Das S.P."/>
            <person name="Bit A."/>
            <person name="Patnaik S."/>
            <person name="Patel N."/>
            <person name="Shah T.M."/>
            <person name="Hinsu A."/>
            <person name="Jena J.K."/>
        </authorList>
    </citation>
    <scope>NUCLEOTIDE SEQUENCE</scope>
    <source>
        <strain evidence="9">CIFAMagur01</strain>
        <tissue evidence="9">Testis</tissue>
    </source>
</reference>
<keyword evidence="2" id="KW-0507">mRNA processing</keyword>
<dbReference type="PANTHER" id="PTHR12755:SF6">
    <property type="entry name" value="POLYRIBONUCLEOTIDE 5'-HYDROXYL-KINASE CLP1"/>
    <property type="match status" value="1"/>
</dbReference>
<evidence type="ECO:0000256" key="5">
    <source>
        <dbReference type="ARBA" id="ARBA00023242"/>
    </source>
</evidence>
<proteinExistence type="predicted"/>